<evidence type="ECO:0000256" key="5">
    <source>
        <dbReference type="ARBA" id="ARBA00022605"/>
    </source>
</evidence>
<protein>
    <recommendedName>
        <fullName evidence="12">Phosphoserine aminotransferase</fullName>
        <ecNumber evidence="12">2.6.1.52</ecNumber>
    </recommendedName>
</protein>
<dbReference type="Proteomes" id="UP000612746">
    <property type="component" value="Unassembled WGS sequence"/>
</dbReference>
<name>A0A8H7Q4K5_9FUNG</name>
<dbReference type="UniPathway" id="UPA00135">
    <property type="reaction ID" value="UER00197"/>
</dbReference>
<keyword evidence="8 12" id="KW-0718">Serine biosynthesis</keyword>
<accession>A0A8H7Q4K5</accession>
<evidence type="ECO:0000256" key="10">
    <source>
        <dbReference type="ARBA" id="ARBA00049007"/>
    </source>
</evidence>
<dbReference type="InterPro" id="IPR015424">
    <property type="entry name" value="PyrdxlP-dep_Trfase"/>
</dbReference>
<dbReference type="NCBIfam" id="TIGR01364">
    <property type="entry name" value="serC_1"/>
    <property type="match status" value="1"/>
</dbReference>
<feature type="domain" description="Aminotransferase class V" evidence="13">
    <location>
        <begin position="8"/>
        <end position="369"/>
    </location>
</feature>
<evidence type="ECO:0000256" key="3">
    <source>
        <dbReference type="ARBA" id="ARBA00006904"/>
    </source>
</evidence>
<keyword evidence="4 12" id="KW-0032">Aminotransferase</keyword>
<evidence type="ECO:0000256" key="7">
    <source>
        <dbReference type="ARBA" id="ARBA00022898"/>
    </source>
</evidence>
<sequence>MPTHDQVLNFGAGPAKIPIEVLQTAQSELLNYDNTGMSVMELSHRGKTFGKILADAKQNLTKLLNIPDNYEILFMQGGGTTQFSAVVYNLLAAKGKADAPVDYCVTGSWSQKASEEAKRLGANVNIVFNTKKSTGAYTSVPPQSEWKLSGSDAAFVYYCDNETVHGVEFNSIPEVDSSVPLVADMSSNILSRPIDVSKFGVIYAGAQKNIGPSGVTIVIIRKDLLTPLKSAAEIATPGLVTPQLLDFKTLADNDSLYNTPPTFAIYMSGLVFKHMLEKGGVEAYTEANDRKARKLYQVLDNSKIYKAPVATDVRSRMNVPFRIYPEALEAEFLKGAEARNMVQLKGHRSVGGIRASIYNAMGEDGVDALVAYMKEFEGQHQA</sequence>
<comment type="catalytic activity">
    <reaction evidence="9">
        <text>4-(phosphooxy)-L-threonine + 2-oxoglutarate = (R)-3-hydroxy-2-oxo-4-phosphooxybutanoate + L-glutamate</text>
        <dbReference type="Rhea" id="RHEA:16573"/>
        <dbReference type="ChEBI" id="CHEBI:16810"/>
        <dbReference type="ChEBI" id="CHEBI:29985"/>
        <dbReference type="ChEBI" id="CHEBI:58452"/>
        <dbReference type="ChEBI" id="CHEBI:58538"/>
        <dbReference type="EC" id="2.6.1.52"/>
    </reaction>
</comment>
<dbReference type="AlphaFoldDB" id="A0A8H7Q4K5"/>
<dbReference type="FunFam" id="3.40.640.10:FF:000010">
    <property type="entry name" value="Phosphoserine aminotransferase"/>
    <property type="match status" value="1"/>
</dbReference>
<comment type="catalytic activity">
    <reaction evidence="10 12">
        <text>O-phospho-L-serine + 2-oxoglutarate = 3-phosphooxypyruvate + L-glutamate</text>
        <dbReference type="Rhea" id="RHEA:14329"/>
        <dbReference type="ChEBI" id="CHEBI:16810"/>
        <dbReference type="ChEBI" id="CHEBI:18110"/>
        <dbReference type="ChEBI" id="CHEBI:29985"/>
        <dbReference type="ChEBI" id="CHEBI:57524"/>
        <dbReference type="EC" id="2.6.1.52"/>
    </reaction>
</comment>
<keyword evidence="15" id="KW-1185">Reference proteome</keyword>
<keyword evidence="5 12" id="KW-0028">Amino-acid biosynthesis</keyword>
<dbReference type="SUPFAM" id="SSF53383">
    <property type="entry name" value="PLP-dependent transferases"/>
    <property type="match status" value="1"/>
</dbReference>
<dbReference type="PROSITE" id="PS00595">
    <property type="entry name" value="AA_TRANSFER_CLASS_5"/>
    <property type="match status" value="1"/>
</dbReference>
<keyword evidence="7" id="KW-0663">Pyridoxal phosphate</keyword>
<proteinExistence type="inferred from homology"/>
<dbReference type="GO" id="GO:0004648">
    <property type="term" value="F:O-phospho-L-serine:2-oxoglutarate aminotransferase activity"/>
    <property type="evidence" value="ECO:0007669"/>
    <property type="project" value="UniProtKB-EC"/>
</dbReference>
<reference evidence="14" key="1">
    <citation type="submission" date="2020-12" db="EMBL/GenBank/DDBJ databases">
        <title>Metabolic potential, ecology and presence of endohyphal bacteria is reflected in genomic diversity of Mucoromycotina.</title>
        <authorList>
            <person name="Muszewska A."/>
            <person name="Okrasinska A."/>
            <person name="Steczkiewicz K."/>
            <person name="Drgas O."/>
            <person name="Orlowska M."/>
            <person name="Perlinska-Lenart U."/>
            <person name="Aleksandrzak-Piekarczyk T."/>
            <person name="Szatraj K."/>
            <person name="Zielenkiewicz U."/>
            <person name="Pilsyk S."/>
            <person name="Malc E."/>
            <person name="Mieczkowski P."/>
            <person name="Kruszewska J.S."/>
            <person name="Biernat P."/>
            <person name="Pawlowska J."/>
        </authorList>
    </citation>
    <scope>NUCLEOTIDE SEQUENCE</scope>
    <source>
        <strain evidence="14">WA0000051536</strain>
    </source>
</reference>
<dbReference type="NCBIfam" id="NF003764">
    <property type="entry name" value="PRK05355.1"/>
    <property type="match status" value="1"/>
</dbReference>
<evidence type="ECO:0000256" key="11">
    <source>
        <dbReference type="RuleBase" id="RU004504"/>
    </source>
</evidence>
<comment type="pathway">
    <text evidence="2 12">Amino-acid biosynthesis; L-serine biosynthesis; L-serine from 3-phospho-D-glycerate: step 2/3.</text>
</comment>
<dbReference type="PIRSF" id="PIRSF000525">
    <property type="entry name" value="SerC"/>
    <property type="match status" value="1"/>
</dbReference>
<evidence type="ECO:0000256" key="8">
    <source>
        <dbReference type="ARBA" id="ARBA00023299"/>
    </source>
</evidence>
<dbReference type="InterPro" id="IPR015422">
    <property type="entry name" value="PyrdxlP-dep_Trfase_small"/>
</dbReference>
<evidence type="ECO:0000313" key="15">
    <source>
        <dbReference type="Proteomes" id="UP000612746"/>
    </source>
</evidence>
<dbReference type="CDD" id="cd00611">
    <property type="entry name" value="PSAT_like"/>
    <property type="match status" value="1"/>
</dbReference>
<dbReference type="GO" id="GO:0030170">
    <property type="term" value="F:pyridoxal phosphate binding"/>
    <property type="evidence" value="ECO:0007669"/>
    <property type="project" value="TreeGrafter"/>
</dbReference>
<comment type="similarity">
    <text evidence="3">Belongs to the class-V pyridoxal-phosphate-dependent aminotransferase family. SerC subfamily.</text>
</comment>
<evidence type="ECO:0000259" key="13">
    <source>
        <dbReference type="Pfam" id="PF00266"/>
    </source>
</evidence>
<dbReference type="InterPro" id="IPR000192">
    <property type="entry name" value="Aminotrans_V_dom"/>
</dbReference>
<dbReference type="EC" id="2.6.1.52" evidence="12"/>
<evidence type="ECO:0000256" key="1">
    <source>
        <dbReference type="ARBA" id="ARBA00001933"/>
    </source>
</evidence>
<dbReference type="FunFam" id="3.90.1150.10:FF:000006">
    <property type="entry name" value="Phosphoserine aminotransferase"/>
    <property type="match status" value="1"/>
</dbReference>
<comment type="cofactor">
    <cofactor evidence="1 11">
        <name>pyridoxal 5'-phosphate</name>
        <dbReference type="ChEBI" id="CHEBI:597326"/>
    </cofactor>
</comment>
<dbReference type="HAMAP" id="MF_00160">
    <property type="entry name" value="SerC_aminotrans_5"/>
    <property type="match status" value="1"/>
</dbReference>
<evidence type="ECO:0000256" key="9">
    <source>
        <dbReference type="ARBA" id="ARBA00047630"/>
    </source>
</evidence>
<evidence type="ECO:0000256" key="12">
    <source>
        <dbReference type="RuleBase" id="RU004505"/>
    </source>
</evidence>
<evidence type="ECO:0000256" key="2">
    <source>
        <dbReference type="ARBA" id="ARBA00005099"/>
    </source>
</evidence>
<gene>
    <name evidence="14" type="ORF">INT44_001978</name>
</gene>
<dbReference type="Pfam" id="PF00266">
    <property type="entry name" value="Aminotran_5"/>
    <property type="match status" value="1"/>
</dbReference>
<evidence type="ECO:0000313" key="14">
    <source>
        <dbReference type="EMBL" id="KAG2185188.1"/>
    </source>
</evidence>
<dbReference type="InterPro" id="IPR022278">
    <property type="entry name" value="Pser_aminoTfrase"/>
</dbReference>
<dbReference type="Gene3D" id="3.40.640.10">
    <property type="entry name" value="Type I PLP-dependent aspartate aminotransferase-like (Major domain)"/>
    <property type="match status" value="1"/>
</dbReference>
<dbReference type="OrthoDB" id="1703350at2759"/>
<evidence type="ECO:0000256" key="4">
    <source>
        <dbReference type="ARBA" id="ARBA00022576"/>
    </source>
</evidence>
<dbReference type="PANTHER" id="PTHR43247:SF1">
    <property type="entry name" value="PHOSPHOSERINE AMINOTRANSFERASE"/>
    <property type="match status" value="1"/>
</dbReference>
<dbReference type="PANTHER" id="PTHR43247">
    <property type="entry name" value="PHOSPHOSERINE AMINOTRANSFERASE"/>
    <property type="match status" value="1"/>
</dbReference>
<dbReference type="GO" id="GO:0006564">
    <property type="term" value="P:L-serine biosynthetic process"/>
    <property type="evidence" value="ECO:0007669"/>
    <property type="project" value="UniProtKB-KW"/>
</dbReference>
<dbReference type="InterPro" id="IPR020578">
    <property type="entry name" value="Aminotrans_V_PyrdxlP_BS"/>
</dbReference>
<organism evidence="14 15">
    <name type="scientific">Umbelopsis vinacea</name>
    <dbReference type="NCBI Taxonomy" id="44442"/>
    <lineage>
        <taxon>Eukaryota</taxon>
        <taxon>Fungi</taxon>
        <taxon>Fungi incertae sedis</taxon>
        <taxon>Mucoromycota</taxon>
        <taxon>Mucoromycotina</taxon>
        <taxon>Umbelopsidomycetes</taxon>
        <taxon>Umbelopsidales</taxon>
        <taxon>Umbelopsidaceae</taxon>
        <taxon>Umbelopsis</taxon>
    </lineage>
</organism>
<keyword evidence="6 12" id="KW-0808">Transferase</keyword>
<comment type="caution">
    <text evidence="14">The sequence shown here is derived from an EMBL/GenBank/DDBJ whole genome shotgun (WGS) entry which is preliminary data.</text>
</comment>
<dbReference type="InterPro" id="IPR015421">
    <property type="entry name" value="PyrdxlP-dep_Trfase_major"/>
</dbReference>
<dbReference type="GO" id="GO:0005737">
    <property type="term" value="C:cytoplasm"/>
    <property type="evidence" value="ECO:0007669"/>
    <property type="project" value="TreeGrafter"/>
</dbReference>
<dbReference type="Gene3D" id="3.90.1150.10">
    <property type="entry name" value="Aspartate Aminotransferase, domain 1"/>
    <property type="match status" value="1"/>
</dbReference>
<dbReference type="EMBL" id="JAEPRA010000005">
    <property type="protein sequence ID" value="KAG2185188.1"/>
    <property type="molecule type" value="Genomic_DNA"/>
</dbReference>
<evidence type="ECO:0000256" key="6">
    <source>
        <dbReference type="ARBA" id="ARBA00022679"/>
    </source>
</evidence>